<evidence type="ECO:0000313" key="2">
    <source>
        <dbReference type="EMBL" id="KAK0499325.1"/>
    </source>
</evidence>
<accession>A0AA39QC11</accession>
<protein>
    <submittedName>
        <fullName evidence="2">Uncharacterized protein</fullName>
    </submittedName>
</protein>
<feature type="region of interest" description="Disordered" evidence="1">
    <location>
        <begin position="171"/>
        <end position="297"/>
    </location>
</feature>
<dbReference type="Proteomes" id="UP001175228">
    <property type="component" value="Unassembled WGS sequence"/>
</dbReference>
<sequence length="431" mass="47633">MVGGRLVMGLNKDQDDEDKQNASIDEQLQNVAARIANNAQTDRVRSFEFQPKPNLCILLSLRALSQTTVKEEAVMPSLHLSMTPPHEDGEDKETTPKNDQTPQDDKSANGRGKTHSPNHQYGWTIKDKVILQRWRARDLADTGRTEIADQGIFIDANSKAFIIKGGVADTTNNGNNDQLPTQPTTGPPTLPSWQVIPSGPPDGGPPNGGINNSGPSRRGSQLPIPMRGLGRRGIVNKNRHPNPPAPSGPPGGGGPLSGDGSHNGDPGESDEDENNPQVGYYDYQGNTHATDRSHNRTECNTQALGNHRRQMHDWIERYVEEHLRVCLHLPDGVKAPRLDAKNVHPYTGSSLVADFWTWLKSLVVYLETSQLGGLDRDRERKLLIEPVLTGAAKKWYHDHVIEVDEYANWTFVSVIVGMYDRFIHDSAMQEA</sequence>
<dbReference type="AlphaFoldDB" id="A0AA39QC11"/>
<reference evidence="2" key="1">
    <citation type="submission" date="2023-06" db="EMBL/GenBank/DDBJ databases">
        <authorList>
            <consortium name="Lawrence Berkeley National Laboratory"/>
            <person name="Ahrendt S."/>
            <person name="Sahu N."/>
            <person name="Indic B."/>
            <person name="Wong-Bajracharya J."/>
            <person name="Merenyi Z."/>
            <person name="Ke H.-M."/>
            <person name="Monk M."/>
            <person name="Kocsube S."/>
            <person name="Drula E."/>
            <person name="Lipzen A."/>
            <person name="Balint B."/>
            <person name="Henrissat B."/>
            <person name="Andreopoulos B."/>
            <person name="Martin F.M."/>
            <person name="Harder C.B."/>
            <person name="Rigling D."/>
            <person name="Ford K.L."/>
            <person name="Foster G.D."/>
            <person name="Pangilinan J."/>
            <person name="Papanicolaou A."/>
            <person name="Barry K."/>
            <person name="LaButti K."/>
            <person name="Viragh M."/>
            <person name="Koriabine M."/>
            <person name="Yan M."/>
            <person name="Riley R."/>
            <person name="Champramary S."/>
            <person name="Plett K.L."/>
            <person name="Tsai I.J."/>
            <person name="Slot J."/>
            <person name="Sipos G."/>
            <person name="Plett J."/>
            <person name="Nagy L.G."/>
            <person name="Grigoriev I.V."/>
        </authorList>
    </citation>
    <scope>NUCLEOTIDE SEQUENCE</scope>
    <source>
        <strain evidence="2">HWK02</strain>
    </source>
</reference>
<organism evidence="2 3">
    <name type="scientific">Armillaria luteobubalina</name>
    <dbReference type="NCBI Taxonomy" id="153913"/>
    <lineage>
        <taxon>Eukaryota</taxon>
        <taxon>Fungi</taxon>
        <taxon>Dikarya</taxon>
        <taxon>Basidiomycota</taxon>
        <taxon>Agaricomycotina</taxon>
        <taxon>Agaricomycetes</taxon>
        <taxon>Agaricomycetidae</taxon>
        <taxon>Agaricales</taxon>
        <taxon>Marasmiineae</taxon>
        <taxon>Physalacriaceae</taxon>
        <taxon>Armillaria</taxon>
    </lineage>
</organism>
<keyword evidence="3" id="KW-1185">Reference proteome</keyword>
<gene>
    <name evidence="2" type="ORF">EDD18DRAFT_1349506</name>
</gene>
<evidence type="ECO:0000256" key="1">
    <source>
        <dbReference type="SAM" id="MobiDB-lite"/>
    </source>
</evidence>
<comment type="caution">
    <text evidence="2">The sequence shown here is derived from an EMBL/GenBank/DDBJ whole genome shotgun (WGS) entry which is preliminary data.</text>
</comment>
<feature type="region of interest" description="Disordered" evidence="1">
    <location>
        <begin position="75"/>
        <end position="121"/>
    </location>
</feature>
<proteinExistence type="predicted"/>
<feature type="compositionally biased region" description="Low complexity" evidence="1">
    <location>
        <begin position="208"/>
        <end position="220"/>
    </location>
</feature>
<evidence type="ECO:0000313" key="3">
    <source>
        <dbReference type="Proteomes" id="UP001175228"/>
    </source>
</evidence>
<dbReference type="EMBL" id="JAUEPU010000009">
    <property type="protein sequence ID" value="KAK0499325.1"/>
    <property type="molecule type" value="Genomic_DNA"/>
</dbReference>
<feature type="compositionally biased region" description="Basic and acidic residues" evidence="1">
    <location>
        <begin position="85"/>
        <end position="96"/>
    </location>
</feature>
<feature type="region of interest" description="Disordered" evidence="1">
    <location>
        <begin position="1"/>
        <end position="21"/>
    </location>
</feature>
<name>A0AA39QC11_9AGAR</name>